<feature type="non-terminal residue" evidence="2">
    <location>
        <position position="1"/>
    </location>
</feature>
<feature type="transmembrane region" description="Helical" evidence="1">
    <location>
        <begin position="112"/>
        <end position="128"/>
    </location>
</feature>
<proteinExistence type="predicted"/>
<accession>A0A9D1M951</accession>
<keyword evidence="1" id="KW-0812">Transmembrane</keyword>
<feature type="transmembrane region" description="Helical" evidence="1">
    <location>
        <begin position="149"/>
        <end position="166"/>
    </location>
</feature>
<evidence type="ECO:0000313" key="2">
    <source>
        <dbReference type="EMBL" id="HIU55967.1"/>
    </source>
</evidence>
<reference evidence="2" key="1">
    <citation type="submission" date="2020-10" db="EMBL/GenBank/DDBJ databases">
        <authorList>
            <person name="Gilroy R."/>
        </authorList>
    </citation>
    <scope>NUCLEOTIDE SEQUENCE</scope>
    <source>
        <strain evidence="2">CHK158-818</strain>
    </source>
</reference>
<name>A0A9D1M951_9BACT</name>
<keyword evidence="1" id="KW-1133">Transmembrane helix</keyword>
<feature type="transmembrane region" description="Helical" evidence="1">
    <location>
        <begin position="79"/>
        <end position="100"/>
    </location>
</feature>
<evidence type="ECO:0000313" key="3">
    <source>
        <dbReference type="Proteomes" id="UP000824112"/>
    </source>
</evidence>
<dbReference type="AlphaFoldDB" id="A0A9D1M951"/>
<feature type="transmembrane region" description="Helical" evidence="1">
    <location>
        <begin position="7"/>
        <end position="28"/>
    </location>
</feature>
<dbReference type="Proteomes" id="UP000824112">
    <property type="component" value="Unassembled WGS sequence"/>
</dbReference>
<gene>
    <name evidence="2" type="ORF">IAB03_09215</name>
</gene>
<organism evidence="2 3">
    <name type="scientific">Candidatus Gallibacteroides avistercoris</name>
    <dbReference type="NCBI Taxonomy" id="2840833"/>
    <lineage>
        <taxon>Bacteria</taxon>
        <taxon>Pseudomonadati</taxon>
        <taxon>Bacteroidota</taxon>
        <taxon>Bacteroidia</taxon>
        <taxon>Bacteroidales</taxon>
        <taxon>Bacteroidaceae</taxon>
        <taxon>Bacteroidaceae incertae sedis</taxon>
        <taxon>Candidatus Gallibacteroides</taxon>
    </lineage>
</organism>
<evidence type="ECO:0000256" key="1">
    <source>
        <dbReference type="SAM" id="Phobius"/>
    </source>
</evidence>
<reference evidence="2" key="2">
    <citation type="journal article" date="2021" name="PeerJ">
        <title>Extensive microbial diversity within the chicken gut microbiome revealed by metagenomics and culture.</title>
        <authorList>
            <person name="Gilroy R."/>
            <person name="Ravi A."/>
            <person name="Getino M."/>
            <person name="Pursley I."/>
            <person name="Horton D.L."/>
            <person name="Alikhan N.F."/>
            <person name="Baker D."/>
            <person name="Gharbi K."/>
            <person name="Hall N."/>
            <person name="Watson M."/>
            <person name="Adriaenssens E.M."/>
            <person name="Foster-Nyarko E."/>
            <person name="Jarju S."/>
            <person name="Secka A."/>
            <person name="Antonio M."/>
            <person name="Oren A."/>
            <person name="Chaudhuri R.R."/>
            <person name="La Ragione R."/>
            <person name="Hildebrand F."/>
            <person name="Pallen M.J."/>
        </authorList>
    </citation>
    <scope>NUCLEOTIDE SEQUENCE</scope>
    <source>
        <strain evidence="2">CHK158-818</strain>
    </source>
</reference>
<comment type="caution">
    <text evidence="2">The sequence shown here is derived from an EMBL/GenBank/DDBJ whole genome shotgun (WGS) entry which is preliminary data.</text>
</comment>
<feature type="transmembrane region" description="Helical" evidence="1">
    <location>
        <begin position="34"/>
        <end position="52"/>
    </location>
</feature>
<keyword evidence="1" id="KW-0472">Membrane</keyword>
<protein>
    <submittedName>
        <fullName evidence="2">Prenyltransferase</fullName>
    </submittedName>
</protein>
<dbReference type="EMBL" id="DVNA01000208">
    <property type="protein sequence ID" value="HIU55967.1"/>
    <property type="molecule type" value="Genomic_DNA"/>
</dbReference>
<sequence length="167" mass="19144">TVKLKQIAIVDVFIIAVGFILRLFVGSFSGDIELSRWIILMTFLLALFLAFAKRRDDVLIFQQSGVVTRKNILQYNIPFLNSILSLLSAVTIVAYIMYTVDDEVCRLLNNDYLYITSIFVIMGILRYLQQALVFSKSGSPTYILLKDRILQTIISCWIVSFLIILYL</sequence>